<comment type="caution">
    <text evidence="1">The sequence shown here is derived from an EMBL/GenBank/DDBJ whole genome shotgun (WGS) entry which is preliminary data.</text>
</comment>
<reference evidence="1" key="1">
    <citation type="submission" date="2020-07" db="EMBL/GenBank/DDBJ databases">
        <title>Huge and variable diversity of episymbiotic CPR bacteria and DPANN archaea in groundwater ecosystems.</title>
        <authorList>
            <person name="He C.Y."/>
            <person name="Keren R."/>
            <person name="Whittaker M."/>
            <person name="Farag I.F."/>
            <person name="Doudna J."/>
            <person name="Cate J.H.D."/>
            <person name="Banfield J.F."/>
        </authorList>
    </citation>
    <scope>NUCLEOTIDE SEQUENCE</scope>
    <source>
        <strain evidence="1">NC_groundwater_972_Pr1_S-0.2um_49_27</strain>
    </source>
</reference>
<organism evidence="1 2">
    <name type="scientific">Candidatus Sungiibacteriota bacterium</name>
    <dbReference type="NCBI Taxonomy" id="2750080"/>
    <lineage>
        <taxon>Bacteria</taxon>
        <taxon>Candidatus Sungiibacteriota</taxon>
    </lineage>
</organism>
<gene>
    <name evidence="1" type="ORF">HY220_02615</name>
</gene>
<dbReference type="EMBL" id="JACQCQ010000009">
    <property type="protein sequence ID" value="MBI3627613.1"/>
    <property type="molecule type" value="Genomic_DNA"/>
</dbReference>
<evidence type="ECO:0000313" key="1">
    <source>
        <dbReference type="EMBL" id="MBI3627613.1"/>
    </source>
</evidence>
<sequence length="96" mass="11091">MENEDYLLLKEKPALDDVAWVCVLGPTSQPDEIQRAFNQLKKFEGCWIRADAIICRLIEAKMPPAFTLIAWEDSWHWSGLGLCFHFFVPKTKPMPP</sequence>
<evidence type="ECO:0000313" key="2">
    <source>
        <dbReference type="Proteomes" id="UP000808388"/>
    </source>
</evidence>
<dbReference type="AlphaFoldDB" id="A0A9D6LPZ8"/>
<name>A0A9D6LPZ8_9BACT</name>
<proteinExistence type="predicted"/>
<protein>
    <submittedName>
        <fullName evidence="1">Uncharacterized protein</fullName>
    </submittedName>
</protein>
<accession>A0A9D6LPZ8</accession>
<dbReference type="Proteomes" id="UP000808388">
    <property type="component" value="Unassembled WGS sequence"/>
</dbReference>